<accession>A0A9W6ZZX9</accession>
<keyword evidence="3" id="KW-1185">Reference proteome</keyword>
<evidence type="ECO:0000313" key="3">
    <source>
        <dbReference type="Proteomes" id="UP001165122"/>
    </source>
</evidence>
<protein>
    <submittedName>
        <fullName evidence="2">Uncharacterized protein</fullName>
    </submittedName>
</protein>
<sequence length="310" mass="33389">MNTPSLSNTAPAPDLPSPYELSGRRPPGLKPAETFPDNPSWAKFIDPPSGISYYLSRATGECTYSRPAPPTPQSSTTSSSHPQILGVPPQHGAPPQPQPTSNDSYYANHPNNNIDSSVSHFASVLRGESSESRPTNLGKAGVIPAPPLETRGGERREESDIKAGSSGNIIRDVDMNLFKACRDGANEVKLNNLIGAGSNIEDESYCDVNVNWHANSDGTGWDVIPSSVGKPTSFFWPVKTGGFVNGPRKACNGDTILHIAFKNDERELLKWLCTVRNLDLNVENGEGKTGSSLAEELGKGAMYTFYFVLK</sequence>
<gene>
    <name evidence="2" type="ORF">TrLO_g3816</name>
</gene>
<evidence type="ECO:0000256" key="1">
    <source>
        <dbReference type="SAM" id="MobiDB-lite"/>
    </source>
</evidence>
<dbReference type="EMBL" id="BRXW01000498">
    <property type="protein sequence ID" value="GMH60397.1"/>
    <property type="molecule type" value="Genomic_DNA"/>
</dbReference>
<proteinExistence type="predicted"/>
<feature type="compositionally biased region" description="Polar residues" evidence="1">
    <location>
        <begin position="1"/>
        <end position="10"/>
    </location>
</feature>
<dbReference type="Proteomes" id="UP001165122">
    <property type="component" value="Unassembled WGS sequence"/>
</dbReference>
<organism evidence="2 3">
    <name type="scientific">Triparma laevis f. longispina</name>
    <dbReference type="NCBI Taxonomy" id="1714387"/>
    <lineage>
        <taxon>Eukaryota</taxon>
        <taxon>Sar</taxon>
        <taxon>Stramenopiles</taxon>
        <taxon>Ochrophyta</taxon>
        <taxon>Bolidophyceae</taxon>
        <taxon>Parmales</taxon>
        <taxon>Triparmaceae</taxon>
        <taxon>Triparma</taxon>
    </lineage>
</organism>
<dbReference type="AlphaFoldDB" id="A0A9W6ZZX9"/>
<feature type="region of interest" description="Disordered" evidence="1">
    <location>
        <begin position="1"/>
        <end position="42"/>
    </location>
</feature>
<feature type="compositionally biased region" description="Polar residues" evidence="1">
    <location>
        <begin position="100"/>
        <end position="120"/>
    </location>
</feature>
<comment type="caution">
    <text evidence="2">The sequence shown here is derived from an EMBL/GenBank/DDBJ whole genome shotgun (WGS) entry which is preliminary data.</text>
</comment>
<dbReference type="OrthoDB" id="194837at2759"/>
<feature type="compositionally biased region" description="Low complexity" evidence="1">
    <location>
        <begin position="73"/>
        <end position="82"/>
    </location>
</feature>
<name>A0A9W6ZZX9_9STRA</name>
<reference evidence="3" key="1">
    <citation type="journal article" date="2023" name="Commun. Biol.">
        <title>Genome analysis of Parmales, the sister group of diatoms, reveals the evolutionary specialization of diatoms from phago-mixotrophs to photoautotrophs.</title>
        <authorList>
            <person name="Ban H."/>
            <person name="Sato S."/>
            <person name="Yoshikawa S."/>
            <person name="Yamada K."/>
            <person name="Nakamura Y."/>
            <person name="Ichinomiya M."/>
            <person name="Sato N."/>
            <person name="Blanc-Mathieu R."/>
            <person name="Endo H."/>
            <person name="Kuwata A."/>
            <person name="Ogata H."/>
        </authorList>
    </citation>
    <scope>NUCLEOTIDE SEQUENCE [LARGE SCALE GENOMIC DNA]</scope>
    <source>
        <strain evidence="3">NIES 3700</strain>
    </source>
</reference>
<feature type="compositionally biased region" description="Basic and acidic residues" evidence="1">
    <location>
        <begin position="151"/>
        <end position="161"/>
    </location>
</feature>
<evidence type="ECO:0000313" key="2">
    <source>
        <dbReference type="EMBL" id="GMH60397.1"/>
    </source>
</evidence>
<feature type="region of interest" description="Disordered" evidence="1">
    <location>
        <begin position="61"/>
        <end position="163"/>
    </location>
</feature>